<evidence type="ECO:0000313" key="2">
    <source>
        <dbReference type="Proteomes" id="UP001177021"/>
    </source>
</evidence>
<dbReference type="EMBL" id="CASHSV030000409">
    <property type="protein sequence ID" value="CAJ2662373.1"/>
    <property type="molecule type" value="Genomic_DNA"/>
</dbReference>
<comment type="caution">
    <text evidence="1">The sequence shown here is derived from an EMBL/GenBank/DDBJ whole genome shotgun (WGS) entry which is preliminary data.</text>
</comment>
<accession>A0ACB0L268</accession>
<organism evidence="1 2">
    <name type="scientific">Trifolium pratense</name>
    <name type="common">Red clover</name>
    <dbReference type="NCBI Taxonomy" id="57577"/>
    <lineage>
        <taxon>Eukaryota</taxon>
        <taxon>Viridiplantae</taxon>
        <taxon>Streptophyta</taxon>
        <taxon>Embryophyta</taxon>
        <taxon>Tracheophyta</taxon>
        <taxon>Spermatophyta</taxon>
        <taxon>Magnoliopsida</taxon>
        <taxon>eudicotyledons</taxon>
        <taxon>Gunneridae</taxon>
        <taxon>Pentapetalae</taxon>
        <taxon>rosids</taxon>
        <taxon>fabids</taxon>
        <taxon>Fabales</taxon>
        <taxon>Fabaceae</taxon>
        <taxon>Papilionoideae</taxon>
        <taxon>50 kb inversion clade</taxon>
        <taxon>NPAAA clade</taxon>
        <taxon>Hologalegina</taxon>
        <taxon>IRL clade</taxon>
        <taxon>Trifolieae</taxon>
        <taxon>Trifolium</taxon>
    </lineage>
</organism>
<gene>
    <name evidence="1" type="ORF">MILVUS5_LOCUS27974</name>
</gene>
<protein>
    <submittedName>
        <fullName evidence="1">Uncharacterized protein</fullName>
    </submittedName>
</protein>
<reference evidence="1" key="1">
    <citation type="submission" date="2023-10" db="EMBL/GenBank/DDBJ databases">
        <authorList>
            <person name="Rodriguez Cubillos JULIANA M."/>
            <person name="De Vega J."/>
        </authorList>
    </citation>
    <scope>NUCLEOTIDE SEQUENCE</scope>
</reference>
<name>A0ACB0L268_TRIPR</name>
<proteinExistence type="predicted"/>
<dbReference type="Proteomes" id="UP001177021">
    <property type="component" value="Unassembled WGS sequence"/>
</dbReference>
<keyword evidence="2" id="KW-1185">Reference proteome</keyword>
<evidence type="ECO:0000313" key="1">
    <source>
        <dbReference type="EMBL" id="CAJ2662373.1"/>
    </source>
</evidence>
<sequence length="1245" mass="140736">MTSVNMSKKGFVPLNQDEIKRLKSFLSELETPTTVTTSLAYSGMFPFPLSLGKSQFSVGFNASDKPYNQYWILDSGATDHMTPLPTQFSTYSPCLSNKKISTADDTLLTVAGQGDIQISPSIILRNVLHIPKLSTSLISIQKLTKNLSCNAIFYDNACVFQDKHSGRTIGNAKELNGLYYLDNQNLPPNPLNNNNSLFSESIKTNREKVFLYHRRLGHPSFRVMKQIFPSFFKNLDVESLCCEVCELAKHKRASFPVSNKVSTSPFYLIHTDVWGPSNVPNISGARWFVTLIDDCTRVTWVYLLRQKSEVTSVFLHFFSLVKNQFGVSIKRVRSDNAKDYFNQGLNSFCQKEGIIHESSCVKTPQQNEIAERKNRHLLDQTRAILFQNKVPKKYWGEAVLTASYLINRLASSVLASKTPMEVLSSFYPDVSTSRNLIPRIFGCKSFVHIHSDGRGKLDPRALKCVFIGYSSTQKGYKCYHPPSHKFFVSRDVTFHEHESYFIQTHLQGESTSKEDESLILPDLNFGPEVEAETRGDNVETEIDLENIETKVDNVETEIDSEKDENVGVDVRYGKNLVYTRKKTIPESTHIHESDPTLHEVTFLDPSNSSDSISEFSHTQEPESSSTIQREPESILIKHKNPKSREITPVDSKDLHLPIAHRKNTRTCTNKPLYPLSNYLCFEQLSTTHKAFLTSLNTTTIPTSLSEALSDRKWKQAMDLEMEALDKNNTWELVSLPNGKKPVGCKWVYTVKYKADGSIERYKARLVAKGFTQTYGIDYSETFAPVAKMNTVRVILSLAANYNWNLQQFDVKNAFLHGELEEEIYMDVPPGYREDIAANTVCKLKKALYGLKQSPRAWFGRFTKVMVGLGFKQSQGDHTLFVKHSKSGGVTVLLVYVDDIIVTGDNEEEQQMLSQHLAKEFEIKTLGKLKYLLNTLSDNEEEQQMLSQHLAKEFEIKTLGKLKYFLGIEVAHFKKGIFISQQKYITDLLQETGKTACKPACTPIDPNIKLGNAEEDVAVNKERYQRLVGKLIYLSHTRPDVAFAVSLVSQFMHQPKEIHLQAALRIVQYLKGTPGRGILFERNGSVGLEAYTDADYAGSIVDRRSTTGYCTFLGGNLVTWKSKKQSVVSRSSAEAEFRAMAQGICELLWLKSILEDLRIKSDEPMKLYCDNKSAISIAHNPVQHDRTKHIEVDRHFIKEKLDSGLICTPYVSSQGNLADLLTKGLNGNNFERIVSKLGMINIHSPA</sequence>